<keyword evidence="1" id="KW-1133">Transmembrane helix</keyword>
<dbReference type="EMBL" id="MU167397">
    <property type="protein sequence ID" value="KAG0141205.1"/>
    <property type="molecule type" value="Genomic_DNA"/>
</dbReference>
<reference evidence="2" key="1">
    <citation type="submission" date="2013-11" db="EMBL/GenBank/DDBJ databases">
        <title>Genome sequence of the fusiform rust pathogen reveals effectors for host alternation and coevolution with pine.</title>
        <authorList>
            <consortium name="DOE Joint Genome Institute"/>
            <person name="Smith K."/>
            <person name="Pendleton A."/>
            <person name="Kubisiak T."/>
            <person name="Anderson C."/>
            <person name="Salamov A."/>
            <person name="Aerts A."/>
            <person name="Riley R."/>
            <person name="Clum A."/>
            <person name="Lindquist E."/>
            <person name="Ence D."/>
            <person name="Campbell M."/>
            <person name="Kronenberg Z."/>
            <person name="Feau N."/>
            <person name="Dhillon B."/>
            <person name="Hamelin R."/>
            <person name="Burleigh J."/>
            <person name="Smith J."/>
            <person name="Yandell M."/>
            <person name="Nelson C."/>
            <person name="Grigoriev I."/>
            <person name="Davis J."/>
        </authorList>
    </citation>
    <scope>NUCLEOTIDE SEQUENCE</scope>
    <source>
        <strain evidence="2">G11</strain>
    </source>
</reference>
<sequence>MASLHRKVPTLDEIVANLPPTINPFRFGPDLINQLRFPIVSSQTYLVLILFSIFHLLISLICILIVLRLTWPNSIKQKVKFSWIFKKVYVEDENGDQVETTPLILPNSGLLMAFFQFLASLVAQIQIYFTFFSFKSYKFASKFSLPVWLYISWLFAFYAFWVMTWASVYTRLYTQSAYAEALRSAPFYIFRPIVLNSFFVLIAVLVTFTDLFLISWNLVCFRQEKNYWADLLESMSVAAVGWDNLNSTTDASAALRGGLNTNNRTIIDSLSLLKGQVQDTMVKGYRVLAIDIQLIHRSRVIAFIWALILLFTCMIYAGVMKSLISLIDSASAKKGRRKPKVQVGLIRRPFPSQTCFDHPILDETEERSFVDTVEEASVLQRGLHYLICHSLVMILAILYATAICIIMGVKAEEMILNSYWRGLGSWLSLVGGIFMAIAMAFQFWRIWVDLDIIIPVQDRRDQSPIQYSPSEIKLGHR</sequence>
<feature type="transmembrane region" description="Helical" evidence="1">
    <location>
        <begin position="110"/>
        <end position="131"/>
    </location>
</feature>
<keyword evidence="1" id="KW-0812">Transmembrane</keyword>
<feature type="transmembrane region" description="Helical" evidence="1">
    <location>
        <begin position="383"/>
        <end position="407"/>
    </location>
</feature>
<evidence type="ECO:0000313" key="2">
    <source>
        <dbReference type="EMBL" id="KAG0141205.1"/>
    </source>
</evidence>
<feature type="transmembrane region" description="Helical" evidence="1">
    <location>
        <begin position="45"/>
        <end position="67"/>
    </location>
</feature>
<protein>
    <submittedName>
        <fullName evidence="2">Uncharacterized protein</fullName>
    </submittedName>
</protein>
<keyword evidence="3" id="KW-1185">Reference proteome</keyword>
<feature type="transmembrane region" description="Helical" evidence="1">
    <location>
        <begin position="419"/>
        <end position="441"/>
    </location>
</feature>
<feature type="transmembrane region" description="Helical" evidence="1">
    <location>
        <begin position="300"/>
        <end position="319"/>
    </location>
</feature>
<feature type="transmembrane region" description="Helical" evidence="1">
    <location>
        <begin position="143"/>
        <end position="168"/>
    </location>
</feature>
<accession>A0A9P6T744</accession>
<dbReference type="Proteomes" id="UP000886653">
    <property type="component" value="Unassembled WGS sequence"/>
</dbReference>
<dbReference type="AlphaFoldDB" id="A0A9P6T744"/>
<dbReference type="OrthoDB" id="2507392at2759"/>
<evidence type="ECO:0000256" key="1">
    <source>
        <dbReference type="SAM" id="Phobius"/>
    </source>
</evidence>
<proteinExistence type="predicted"/>
<keyword evidence="1" id="KW-0472">Membrane</keyword>
<organism evidence="2 3">
    <name type="scientific">Cronartium quercuum f. sp. fusiforme G11</name>
    <dbReference type="NCBI Taxonomy" id="708437"/>
    <lineage>
        <taxon>Eukaryota</taxon>
        <taxon>Fungi</taxon>
        <taxon>Dikarya</taxon>
        <taxon>Basidiomycota</taxon>
        <taxon>Pucciniomycotina</taxon>
        <taxon>Pucciniomycetes</taxon>
        <taxon>Pucciniales</taxon>
        <taxon>Coleosporiaceae</taxon>
        <taxon>Cronartium</taxon>
    </lineage>
</organism>
<evidence type="ECO:0000313" key="3">
    <source>
        <dbReference type="Proteomes" id="UP000886653"/>
    </source>
</evidence>
<comment type="caution">
    <text evidence="2">The sequence shown here is derived from an EMBL/GenBank/DDBJ whole genome shotgun (WGS) entry which is preliminary data.</text>
</comment>
<name>A0A9P6T744_9BASI</name>
<gene>
    <name evidence="2" type="ORF">CROQUDRAFT_664170</name>
</gene>
<feature type="transmembrane region" description="Helical" evidence="1">
    <location>
        <begin position="188"/>
        <end position="213"/>
    </location>
</feature>